<keyword evidence="2" id="KW-0812">Transmembrane</keyword>
<evidence type="ECO:0000256" key="1">
    <source>
        <dbReference type="SAM" id="MobiDB-lite"/>
    </source>
</evidence>
<comment type="caution">
    <text evidence="3">The sequence shown here is derived from an EMBL/GenBank/DDBJ whole genome shotgun (WGS) entry which is preliminary data.</text>
</comment>
<evidence type="ECO:0000313" key="4">
    <source>
        <dbReference type="Proteomes" id="UP000230078"/>
    </source>
</evidence>
<sequence>MSTKKKTTSVMSPPPAIQATPDPTPESASQMQKSQKKLKFAEAHAASKQRQAYSQTVYTSRFAQFRVLRVISWSIGIFILVILCFGLWRLYRTVFDTIEQTQNLFFTQQTKRTDIINFSTLEEVRDAWQTKYNIISTSTPREIFGEVTPVILDTAGTEVKE</sequence>
<feature type="region of interest" description="Disordered" evidence="1">
    <location>
        <begin position="1"/>
        <end position="35"/>
    </location>
</feature>
<gene>
    <name evidence="3" type="ORF">COX83_03435</name>
</gene>
<keyword evidence="2" id="KW-1133">Transmembrane helix</keyword>
<dbReference type="AlphaFoldDB" id="A0A2M7V2X5"/>
<organism evidence="3 4">
    <name type="scientific">Candidatus Magasanikbacteria bacterium CG_4_10_14_0_2_um_filter_41_31</name>
    <dbReference type="NCBI Taxonomy" id="1974639"/>
    <lineage>
        <taxon>Bacteria</taxon>
        <taxon>Candidatus Magasanikiibacteriota</taxon>
    </lineage>
</organism>
<evidence type="ECO:0000256" key="2">
    <source>
        <dbReference type="SAM" id="Phobius"/>
    </source>
</evidence>
<feature type="transmembrane region" description="Helical" evidence="2">
    <location>
        <begin position="70"/>
        <end position="91"/>
    </location>
</feature>
<dbReference type="EMBL" id="PFPI01000046">
    <property type="protein sequence ID" value="PIZ92813.1"/>
    <property type="molecule type" value="Genomic_DNA"/>
</dbReference>
<accession>A0A2M7V2X5</accession>
<dbReference type="Proteomes" id="UP000230078">
    <property type="component" value="Unassembled WGS sequence"/>
</dbReference>
<proteinExistence type="predicted"/>
<keyword evidence="2" id="KW-0472">Membrane</keyword>
<reference evidence="4" key="1">
    <citation type="submission" date="2017-09" db="EMBL/GenBank/DDBJ databases">
        <title>Depth-based differentiation of microbial function through sediment-hosted aquifers and enrichment of novel symbionts in the deep terrestrial subsurface.</title>
        <authorList>
            <person name="Probst A.J."/>
            <person name="Ladd B."/>
            <person name="Jarett J.K."/>
            <person name="Geller-Mcgrath D.E."/>
            <person name="Sieber C.M.K."/>
            <person name="Emerson J.B."/>
            <person name="Anantharaman K."/>
            <person name="Thomas B.C."/>
            <person name="Malmstrom R."/>
            <person name="Stieglmeier M."/>
            <person name="Klingl A."/>
            <person name="Woyke T."/>
            <person name="Ryan C.M."/>
            <person name="Banfield J.F."/>
        </authorList>
    </citation>
    <scope>NUCLEOTIDE SEQUENCE [LARGE SCALE GENOMIC DNA]</scope>
</reference>
<protein>
    <submittedName>
        <fullName evidence="3">Uncharacterized protein</fullName>
    </submittedName>
</protein>
<name>A0A2M7V2X5_9BACT</name>
<evidence type="ECO:0000313" key="3">
    <source>
        <dbReference type="EMBL" id="PIZ92813.1"/>
    </source>
</evidence>